<gene>
    <name evidence="3" type="ORF">KO508_14645</name>
</gene>
<evidence type="ECO:0000259" key="2">
    <source>
        <dbReference type="Pfam" id="PF13439"/>
    </source>
</evidence>
<dbReference type="InterPro" id="IPR001296">
    <property type="entry name" value="Glyco_trans_1"/>
</dbReference>
<comment type="caution">
    <text evidence="3">The sequence shown here is derived from an EMBL/GenBank/DDBJ whole genome shotgun (WGS) entry which is preliminary data.</text>
</comment>
<feature type="domain" description="Glycosyltransferase subfamily 4-like N-terminal" evidence="2">
    <location>
        <begin position="3"/>
        <end position="158"/>
    </location>
</feature>
<evidence type="ECO:0000313" key="4">
    <source>
        <dbReference type="Proteomes" id="UP000753376"/>
    </source>
</evidence>
<dbReference type="Pfam" id="PF00534">
    <property type="entry name" value="Glycos_transf_1"/>
    <property type="match status" value="1"/>
</dbReference>
<accession>A0ABS6AAS2</accession>
<proteinExistence type="predicted"/>
<dbReference type="PANTHER" id="PTHR12526:SF630">
    <property type="entry name" value="GLYCOSYLTRANSFERASE"/>
    <property type="match status" value="1"/>
</dbReference>
<dbReference type="InterPro" id="IPR028098">
    <property type="entry name" value="Glyco_trans_4-like_N"/>
</dbReference>
<dbReference type="Pfam" id="PF13439">
    <property type="entry name" value="Glyco_transf_4"/>
    <property type="match status" value="1"/>
</dbReference>
<name>A0ABS6AAS2_9GAMM</name>
<keyword evidence="4" id="KW-1185">Reference proteome</keyword>
<dbReference type="EMBL" id="JAHKPV010000021">
    <property type="protein sequence ID" value="MBU2875241.1"/>
    <property type="molecule type" value="Genomic_DNA"/>
</dbReference>
<feature type="domain" description="Glycosyl transferase family 1" evidence="1">
    <location>
        <begin position="170"/>
        <end position="334"/>
    </location>
</feature>
<dbReference type="PANTHER" id="PTHR12526">
    <property type="entry name" value="GLYCOSYLTRANSFERASE"/>
    <property type="match status" value="1"/>
</dbReference>
<evidence type="ECO:0000259" key="1">
    <source>
        <dbReference type="Pfam" id="PF00534"/>
    </source>
</evidence>
<reference evidence="3 4" key="1">
    <citation type="submission" date="2021-05" db="EMBL/GenBank/DDBJ databases">
        <title>Draft genomes of bacteria isolated from model marine particles.</title>
        <authorList>
            <person name="Datta M.S."/>
            <person name="Schwartzman J.A."/>
            <person name="Enke T.N."/>
            <person name="Saavedra J."/>
            <person name="Cermak N."/>
            <person name="Cordero O.X."/>
        </authorList>
    </citation>
    <scope>NUCLEOTIDE SEQUENCE [LARGE SCALE GENOMIC DNA]</scope>
    <source>
        <strain evidence="3 4">D2M19</strain>
    </source>
</reference>
<protein>
    <submittedName>
        <fullName evidence="3">Glycosyltransferase family 4 protein</fullName>
    </submittedName>
</protein>
<dbReference type="Proteomes" id="UP000753376">
    <property type="component" value="Unassembled WGS sequence"/>
</dbReference>
<evidence type="ECO:0000313" key="3">
    <source>
        <dbReference type="EMBL" id="MBU2875241.1"/>
    </source>
</evidence>
<sequence>MGIGGTEQVIRQLVTGLPKTGFINTIACIDGSIGAIGDQVRGQGVDVFSLRRKPGFDVELIKQIRNQIRERSIDIIHCHQYTPWVYGLLAAVGLKTKVVFTEHGRFHPDRYRYKAMLVNPLLALMTDKIIAISGATKTALSRYEFIPEKCIEVIYNGIKGFELDLSAVQALRKNLGILESELVLGTVARLDPVKNQSLMLDAFAVVLEQLPNSKLLMVGDGPDRNLLEEKAKDLGIDKNVIFTGFKPEPVNYLAVMDIFLLSSHTEGTSMTLLEAMSLGVPAIATNVGGNPEIVIHGDTGLLTEPDNIGSFAKAIRQMAGDRSLMDRFSKESKRVFHKAFSQDRMIDSYSRIYRDTKGSTGL</sequence>
<dbReference type="RefSeq" id="WP_216009049.1">
    <property type="nucleotide sequence ID" value="NZ_JAHKPV010000021.1"/>
</dbReference>
<dbReference type="CDD" id="cd03801">
    <property type="entry name" value="GT4_PimA-like"/>
    <property type="match status" value="1"/>
</dbReference>
<organism evidence="3 4">
    <name type="scientific">Marinobacter salexigens</name>
    <dbReference type="NCBI Taxonomy" id="1925763"/>
    <lineage>
        <taxon>Bacteria</taxon>
        <taxon>Pseudomonadati</taxon>
        <taxon>Pseudomonadota</taxon>
        <taxon>Gammaproteobacteria</taxon>
        <taxon>Pseudomonadales</taxon>
        <taxon>Marinobacteraceae</taxon>
        <taxon>Marinobacter</taxon>
    </lineage>
</organism>